<organism evidence="3 4">
    <name type="scientific">Anaerobaca lacustris</name>
    <dbReference type="NCBI Taxonomy" id="3044600"/>
    <lineage>
        <taxon>Bacteria</taxon>
        <taxon>Pseudomonadati</taxon>
        <taxon>Planctomycetota</taxon>
        <taxon>Phycisphaerae</taxon>
        <taxon>Sedimentisphaerales</taxon>
        <taxon>Anaerobacaceae</taxon>
        <taxon>Anaerobaca</taxon>
    </lineage>
</organism>
<feature type="chain" id="PRO_5043476549" evidence="1">
    <location>
        <begin position="22"/>
        <end position="442"/>
    </location>
</feature>
<dbReference type="RefSeq" id="WP_349245313.1">
    <property type="nucleotide sequence ID" value="NZ_JASCXX010000014.1"/>
</dbReference>
<dbReference type="Proteomes" id="UP001431776">
    <property type="component" value="Unassembled WGS sequence"/>
</dbReference>
<sequence length="442" mass="48020">MKATLMLTAAVAMVTAGSGLAADWPQYLGPARNSTSSEKGLLRSWPENGPQVLWTVPVGIGYGGPVVKDSRVYLLDRVDKVGDNLRCFDLSSGEELWSFAYDAPGRVMFPGSRSVPIVDNDHVYSCGGFGDLYCIDINTHKPVWHKNVWKDFGGDRLPIWAITQNPLIYGDLLIIASQAPEAGVVAYHKRTGDVVWKTPNLGNETYVSPAVVRIDGQDHVVMVTSSTNRIGHPELEDALGNVVGIEPLTGKILWKYSNWNCHISVPSAVDAGDNKVLIVGGYELGATMIKVEKQADGSYGTTELFTTEEFGDQTKPPILHNGCFYAQYGTNRRRDGLVCMSMDGEILWKTRRSPDFNKGSMILVDGLILATDGTKALYLIEPDPSGFKALASAELLGEAGTDGEGIAARVGGRTQNWAPIALSEGKLLIRDQSRMKCVRVAQ</sequence>
<dbReference type="AlphaFoldDB" id="A0AAW6TW58"/>
<dbReference type="InterPro" id="IPR002372">
    <property type="entry name" value="PQQ_rpt_dom"/>
</dbReference>
<dbReference type="PANTHER" id="PTHR34512">
    <property type="entry name" value="CELL SURFACE PROTEIN"/>
    <property type="match status" value="1"/>
</dbReference>
<dbReference type="Pfam" id="PF13360">
    <property type="entry name" value="PQQ_2"/>
    <property type="match status" value="1"/>
</dbReference>
<reference evidence="3" key="1">
    <citation type="submission" date="2023-05" db="EMBL/GenBank/DDBJ databases">
        <title>Anaerotaeda fermentans gen. nov., sp. nov., a novel anaerobic planctomycete of the new family within the order Sedimentisphaerales isolated from Taman Peninsula, Russia.</title>
        <authorList>
            <person name="Khomyakova M.A."/>
            <person name="Merkel A.Y."/>
            <person name="Slobodkin A.I."/>
        </authorList>
    </citation>
    <scope>NUCLEOTIDE SEQUENCE</scope>
    <source>
        <strain evidence="3">M17dextr</strain>
    </source>
</reference>
<feature type="signal peptide" evidence="1">
    <location>
        <begin position="1"/>
        <end position="21"/>
    </location>
</feature>
<evidence type="ECO:0000256" key="1">
    <source>
        <dbReference type="SAM" id="SignalP"/>
    </source>
</evidence>
<evidence type="ECO:0000313" key="4">
    <source>
        <dbReference type="Proteomes" id="UP001431776"/>
    </source>
</evidence>
<evidence type="ECO:0000259" key="2">
    <source>
        <dbReference type="Pfam" id="PF13360"/>
    </source>
</evidence>
<dbReference type="SMART" id="SM00564">
    <property type="entry name" value="PQQ"/>
    <property type="match status" value="4"/>
</dbReference>
<gene>
    <name evidence="3" type="ORF">QJ522_12665</name>
</gene>
<dbReference type="PANTHER" id="PTHR34512:SF30">
    <property type="entry name" value="OUTER MEMBRANE PROTEIN ASSEMBLY FACTOR BAMB"/>
    <property type="match status" value="1"/>
</dbReference>
<protein>
    <submittedName>
        <fullName evidence="3">PQQ-binding-like beta-propeller repeat protein</fullName>
    </submittedName>
</protein>
<dbReference type="InterPro" id="IPR011047">
    <property type="entry name" value="Quinoprotein_ADH-like_sf"/>
</dbReference>
<accession>A0AAW6TW58</accession>
<keyword evidence="4" id="KW-1185">Reference proteome</keyword>
<feature type="domain" description="Pyrrolo-quinoline quinone repeat" evidence="2">
    <location>
        <begin position="84"/>
        <end position="350"/>
    </location>
</feature>
<comment type="caution">
    <text evidence="3">The sequence shown here is derived from an EMBL/GenBank/DDBJ whole genome shotgun (WGS) entry which is preliminary data.</text>
</comment>
<dbReference type="InterPro" id="IPR015943">
    <property type="entry name" value="WD40/YVTN_repeat-like_dom_sf"/>
</dbReference>
<keyword evidence="1" id="KW-0732">Signal</keyword>
<dbReference type="SUPFAM" id="SSF50998">
    <property type="entry name" value="Quinoprotein alcohol dehydrogenase-like"/>
    <property type="match status" value="1"/>
</dbReference>
<name>A0AAW6TW58_9BACT</name>
<dbReference type="InterPro" id="IPR018391">
    <property type="entry name" value="PQQ_b-propeller_rpt"/>
</dbReference>
<dbReference type="Gene3D" id="2.130.10.10">
    <property type="entry name" value="YVTN repeat-like/Quinoprotein amine dehydrogenase"/>
    <property type="match status" value="2"/>
</dbReference>
<proteinExistence type="predicted"/>
<evidence type="ECO:0000313" key="3">
    <source>
        <dbReference type="EMBL" id="MDI6449903.1"/>
    </source>
</evidence>
<dbReference type="EMBL" id="JASCXX010000014">
    <property type="protein sequence ID" value="MDI6449903.1"/>
    <property type="molecule type" value="Genomic_DNA"/>
</dbReference>